<reference evidence="2 3" key="1">
    <citation type="submission" date="2019-05" db="EMBL/GenBank/DDBJ databases">
        <title>Streptomyces sp. NEAU-C151, a novel actinomycete isolated from soil.</title>
        <authorList>
            <person name="Han L."/>
            <person name="Jiang H."/>
        </authorList>
    </citation>
    <scope>NUCLEOTIDE SEQUENCE [LARGE SCALE GENOMIC DNA]</scope>
    <source>
        <strain evidence="2 3">NEAU-C151</strain>
    </source>
</reference>
<dbReference type="NCBIfam" id="NF041216">
    <property type="entry name" value="CU044_2847_fam"/>
    <property type="match status" value="1"/>
</dbReference>
<gene>
    <name evidence="2" type="ORF">FE633_29360</name>
</gene>
<organism evidence="2 3">
    <name type="scientific">Streptomyces montanus</name>
    <dbReference type="NCBI Taxonomy" id="2580423"/>
    <lineage>
        <taxon>Bacteria</taxon>
        <taxon>Bacillati</taxon>
        <taxon>Actinomycetota</taxon>
        <taxon>Actinomycetes</taxon>
        <taxon>Kitasatosporales</taxon>
        <taxon>Streptomycetaceae</taxon>
        <taxon>Streptomyces</taxon>
    </lineage>
</organism>
<keyword evidence="3" id="KW-1185">Reference proteome</keyword>
<dbReference type="RefSeq" id="WP_138048204.1">
    <property type="nucleotide sequence ID" value="NZ_VBZC01000037.1"/>
</dbReference>
<comment type="caution">
    <text evidence="2">The sequence shown here is derived from an EMBL/GenBank/DDBJ whole genome shotgun (WGS) entry which is preliminary data.</text>
</comment>
<feature type="domain" description="Trypsin-co-occurring" evidence="1">
    <location>
        <begin position="10"/>
        <end position="123"/>
    </location>
</feature>
<evidence type="ECO:0000313" key="3">
    <source>
        <dbReference type="Proteomes" id="UP000305906"/>
    </source>
</evidence>
<dbReference type="EMBL" id="VBZC01000037">
    <property type="protein sequence ID" value="TLS42761.1"/>
    <property type="molecule type" value="Genomic_DNA"/>
</dbReference>
<dbReference type="Proteomes" id="UP000305906">
    <property type="component" value="Unassembled WGS sequence"/>
</dbReference>
<evidence type="ECO:0000313" key="2">
    <source>
        <dbReference type="EMBL" id="TLS42761.1"/>
    </source>
</evidence>
<name>A0A5R9FHT1_9ACTN</name>
<sequence>MADFVEFAFDDGTLLALQVFAPLPASPAGPEGGPDDAEAVPGFGRSRPVARGTRVVASAEGALSALLAPLVPLLQRVHDTVAAVPDAPDELSVSFGLRVSQDLKLGVVGAAGEATMTITANWHLAAPADASAGPSSDGDAQ</sequence>
<dbReference type="InterPro" id="IPR045794">
    <property type="entry name" value="Trypco1"/>
</dbReference>
<proteinExistence type="predicted"/>
<evidence type="ECO:0000259" key="1">
    <source>
        <dbReference type="Pfam" id="PF19493"/>
    </source>
</evidence>
<dbReference type="Pfam" id="PF19493">
    <property type="entry name" value="Trypco1"/>
    <property type="match status" value="1"/>
</dbReference>
<dbReference type="AlphaFoldDB" id="A0A5R9FHT1"/>
<protein>
    <recommendedName>
        <fullName evidence="1">Trypsin-co-occurring domain-containing protein</fullName>
    </recommendedName>
</protein>
<accession>A0A5R9FHT1</accession>